<dbReference type="OrthoDB" id="3540210at2759"/>
<evidence type="ECO:0000256" key="1">
    <source>
        <dbReference type="SAM" id="MobiDB-lite"/>
    </source>
</evidence>
<feature type="compositionally biased region" description="Basic and acidic residues" evidence="1">
    <location>
        <begin position="276"/>
        <end position="289"/>
    </location>
</feature>
<organism evidence="3">
    <name type="scientific">Eremomyces bilateralis CBS 781.70</name>
    <dbReference type="NCBI Taxonomy" id="1392243"/>
    <lineage>
        <taxon>Eukaryota</taxon>
        <taxon>Fungi</taxon>
        <taxon>Dikarya</taxon>
        <taxon>Ascomycota</taxon>
        <taxon>Pezizomycotina</taxon>
        <taxon>Dothideomycetes</taxon>
        <taxon>Dothideomycetes incertae sedis</taxon>
        <taxon>Eremomycetales</taxon>
        <taxon>Eremomycetaceae</taxon>
        <taxon>Eremomyces</taxon>
    </lineage>
</organism>
<keyword evidence="4" id="KW-1185">Reference proteome</keyword>
<keyword evidence="2" id="KW-0812">Transmembrane</keyword>
<sequence length="340" mass="38037">MVDDEGRRVSEPDYWFMRLSLLYSNIYDTISRRLGMALLAQRRISGYNSGPLEDNHWMSEVEMLFSTSLARIQFDAWSIASGEGHDRDGYIDGTPLEAGPPGSLCGLFKFKTRSHKNINLVWFIAAVALLPFLWFITLEGDNSFFSWAWGWLKPFIASLYCYSSKTSSSSSAVEATRPSGYSTFRSDSNTRGQTSPPASRHSAYSSGRQRQRPEGQHQPNVVTSLLSNTAANGTLGTRLNTPESRDHDNNPQTEVDDVQNQSDTESDVTEQPISGPEDRASDDRSGGSVHPELKIEWRYLVLDVAIEALFLLPGWILTSIKHCTRHCASKRSQSARESNQ</sequence>
<feature type="compositionally biased region" description="Polar residues" evidence="1">
    <location>
        <begin position="232"/>
        <end position="242"/>
    </location>
</feature>
<reference evidence="3 5" key="1">
    <citation type="submission" date="2020-01" db="EMBL/GenBank/DDBJ databases">
        <authorList>
            <consortium name="DOE Joint Genome Institute"/>
            <person name="Haridas S."/>
            <person name="Albert R."/>
            <person name="Binder M."/>
            <person name="Bloem J."/>
            <person name="Labutti K."/>
            <person name="Salamov A."/>
            <person name="Andreopoulos B."/>
            <person name="Baker S.E."/>
            <person name="Barry K."/>
            <person name="Bills G."/>
            <person name="Bluhm B.H."/>
            <person name="Cannon C."/>
            <person name="Castanera R."/>
            <person name="Culley D.E."/>
            <person name="Daum C."/>
            <person name="Ezra D."/>
            <person name="Gonzalez J.B."/>
            <person name="Henrissat B."/>
            <person name="Kuo A."/>
            <person name="Liang C."/>
            <person name="Lipzen A."/>
            <person name="Lutzoni F."/>
            <person name="Magnuson J."/>
            <person name="Mondo S."/>
            <person name="Nolan M."/>
            <person name="Ohm R."/>
            <person name="Pangilinan J."/>
            <person name="Park H.-J."/>
            <person name="Ramirez L."/>
            <person name="Alfaro M."/>
            <person name="Sun H."/>
            <person name="Tritt A."/>
            <person name="Yoshinaga Y."/>
            <person name="Zwiers L.-H."/>
            <person name="Turgeon B.G."/>
            <person name="Goodwin S.B."/>
            <person name="Spatafora J.W."/>
            <person name="Crous P.W."/>
            <person name="Grigoriev I.V."/>
        </authorList>
    </citation>
    <scope>NUCLEOTIDE SEQUENCE</scope>
    <source>
        <strain evidence="3 5">CBS 781.70</strain>
    </source>
</reference>
<feature type="transmembrane region" description="Helical" evidence="2">
    <location>
        <begin position="118"/>
        <end position="138"/>
    </location>
</feature>
<dbReference type="AlphaFoldDB" id="A0A6G1GHZ4"/>
<feature type="region of interest" description="Disordered" evidence="1">
    <location>
        <begin position="171"/>
        <end position="218"/>
    </location>
</feature>
<keyword evidence="2" id="KW-1133">Transmembrane helix</keyword>
<evidence type="ECO:0000313" key="3">
    <source>
        <dbReference type="EMBL" id="KAF1817624.1"/>
    </source>
</evidence>
<dbReference type="GeneID" id="54415275"/>
<protein>
    <submittedName>
        <fullName evidence="3 5">Uncharacterized protein</fullName>
    </submittedName>
</protein>
<feature type="compositionally biased region" description="Polar residues" evidence="1">
    <location>
        <begin position="250"/>
        <end position="263"/>
    </location>
</feature>
<feature type="compositionally biased region" description="Polar residues" evidence="1">
    <location>
        <begin position="179"/>
        <end position="208"/>
    </location>
</feature>
<dbReference type="Proteomes" id="UP000504638">
    <property type="component" value="Unplaced"/>
</dbReference>
<evidence type="ECO:0000313" key="5">
    <source>
        <dbReference type="RefSeq" id="XP_033539255.1"/>
    </source>
</evidence>
<gene>
    <name evidence="3 5" type="ORF">P152DRAFT_25090</name>
</gene>
<accession>A0A6G1GHZ4</accession>
<proteinExistence type="predicted"/>
<dbReference type="RefSeq" id="XP_033539255.1">
    <property type="nucleotide sequence ID" value="XM_033674705.1"/>
</dbReference>
<reference evidence="5" key="2">
    <citation type="submission" date="2020-04" db="EMBL/GenBank/DDBJ databases">
        <authorList>
            <consortium name="NCBI Genome Project"/>
        </authorList>
    </citation>
    <scope>NUCLEOTIDE SEQUENCE</scope>
    <source>
        <strain evidence="5">CBS 781.70</strain>
    </source>
</reference>
<evidence type="ECO:0000313" key="4">
    <source>
        <dbReference type="Proteomes" id="UP000504638"/>
    </source>
</evidence>
<dbReference type="EMBL" id="ML975149">
    <property type="protein sequence ID" value="KAF1817624.1"/>
    <property type="molecule type" value="Genomic_DNA"/>
</dbReference>
<reference evidence="5" key="3">
    <citation type="submission" date="2025-04" db="UniProtKB">
        <authorList>
            <consortium name="RefSeq"/>
        </authorList>
    </citation>
    <scope>IDENTIFICATION</scope>
    <source>
        <strain evidence="5">CBS 781.70</strain>
    </source>
</reference>
<evidence type="ECO:0000256" key="2">
    <source>
        <dbReference type="SAM" id="Phobius"/>
    </source>
</evidence>
<feature type="region of interest" description="Disordered" evidence="1">
    <location>
        <begin position="232"/>
        <end position="289"/>
    </location>
</feature>
<name>A0A6G1GHZ4_9PEZI</name>
<keyword evidence="2" id="KW-0472">Membrane</keyword>